<keyword evidence="6" id="KW-1185">Reference proteome</keyword>
<keyword evidence="2 3" id="KW-0732">Signal</keyword>
<evidence type="ECO:0000256" key="3">
    <source>
        <dbReference type="SAM" id="SignalP"/>
    </source>
</evidence>
<sequence length="516" mass="56922">MSLFLGGLLPLLLLVFTTLAPIAQASEGIASLPSAATLAGCQRSCGNLTFDYPFGIGSSHCFRQPDFELICDNTTQPPRLLFRNGTTEIVQTPDSGYLNAVFPNLGISMKPNVSVYNMSLEPPGKSFLLAYAELNITGCDLDIYQLVLNENEYVPAKLCSVTCPNERITEAVARQDCNGTGCCTFGTNIQTHNFQLMFVRHHKGELKYDAASNQSSLWNTINVTAVRAFIIWRILDQPSCASTMDNKTNYACVSRHSKCTDIYLTLIQSLGYVCSCNDGYQGNPFIQDGCLRDRGYNPFQQKKNCARKCGSIDIPYPFGLEEGCSARKLFQLNCTDMSSSSLQLNDKYTVKYIKVNEGLMGIEDSSYVKQGMYWMNLPDEPRLYSGSGESASVQWAVANLTCQEAWQNKSGYACVSINSTCLAVNSADGYIGYRCECMPGFQGNPYVQNGCQGYHPFSFSLWNLGIRSSDVGLLDVTLQSHDINHPSAILRWLARAPLHLAPAALSRGSRARRLSF</sequence>
<proteinExistence type="predicted"/>
<reference evidence="5" key="2">
    <citation type="submission" date="2018-04" db="EMBL/GenBank/DDBJ databases">
        <title>OnivRS2 (Oryza nivara Reference Sequence Version 2).</title>
        <authorList>
            <person name="Zhang J."/>
            <person name="Kudrna D."/>
            <person name="Lee S."/>
            <person name="Talag J."/>
            <person name="Rajasekar S."/>
            <person name="Welchert J."/>
            <person name="Hsing Y.-I."/>
            <person name="Wing R.A."/>
        </authorList>
    </citation>
    <scope>NUCLEOTIDE SEQUENCE [LARGE SCALE GENOMIC DNA]</scope>
</reference>
<feature type="signal peptide" evidence="3">
    <location>
        <begin position="1"/>
        <end position="25"/>
    </location>
</feature>
<dbReference type="HOGENOM" id="CLU_000288_43_10_1"/>
<reference evidence="5" key="1">
    <citation type="submission" date="2015-04" db="UniProtKB">
        <authorList>
            <consortium name="EnsemblPlants"/>
        </authorList>
    </citation>
    <scope>IDENTIFICATION</scope>
    <source>
        <strain evidence="5">SL10</strain>
    </source>
</reference>
<dbReference type="InterPro" id="IPR025287">
    <property type="entry name" value="WAK_GUB"/>
</dbReference>
<organism evidence="5">
    <name type="scientific">Oryza nivara</name>
    <name type="common">Indian wild rice</name>
    <name type="synonym">Oryza sativa f. spontanea</name>
    <dbReference type="NCBI Taxonomy" id="4536"/>
    <lineage>
        <taxon>Eukaryota</taxon>
        <taxon>Viridiplantae</taxon>
        <taxon>Streptophyta</taxon>
        <taxon>Embryophyta</taxon>
        <taxon>Tracheophyta</taxon>
        <taxon>Spermatophyta</taxon>
        <taxon>Magnoliopsida</taxon>
        <taxon>Liliopsida</taxon>
        <taxon>Poales</taxon>
        <taxon>Poaceae</taxon>
        <taxon>BOP clade</taxon>
        <taxon>Oryzoideae</taxon>
        <taxon>Oryzeae</taxon>
        <taxon>Oryzinae</taxon>
        <taxon>Oryza</taxon>
    </lineage>
</organism>
<dbReference type="InterPro" id="IPR000742">
    <property type="entry name" value="EGF"/>
</dbReference>
<dbReference type="SMART" id="SM00181">
    <property type="entry name" value="EGF"/>
    <property type="match status" value="2"/>
</dbReference>
<evidence type="ECO:0000313" key="6">
    <source>
        <dbReference type="Proteomes" id="UP000006591"/>
    </source>
</evidence>
<dbReference type="Pfam" id="PF13947">
    <property type="entry name" value="GUB_WAK_bind"/>
    <property type="match status" value="2"/>
</dbReference>
<evidence type="ECO:0000313" key="5">
    <source>
        <dbReference type="EnsemblPlants" id="ONIVA01G09120.1"/>
    </source>
</evidence>
<evidence type="ECO:0000256" key="1">
    <source>
        <dbReference type="ARBA" id="ARBA00004167"/>
    </source>
</evidence>
<dbReference type="GO" id="GO:0030247">
    <property type="term" value="F:polysaccharide binding"/>
    <property type="evidence" value="ECO:0007669"/>
    <property type="project" value="InterPro"/>
</dbReference>
<evidence type="ECO:0000256" key="2">
    <source>
        <dbReference type="ARBA" id="ARBA00022729"/>
    </source>
</evidence>
<dbReference type="Proteomes" id="UP000006591">
    <property type="component" value="Chromosome 1"/>
</dbReference>
<dbReference type="Gramene" id="ONIVA01G09120.1">
    <property type="protein sequence ID" value="ONIVA01G09120.1"/>
    <property type="gene ID" value="ONIVA01G09120"/>
</dbReference>
<evidence type="ECO:0000259" key="4">
    <source>
        <dbReference type="SMART" id="SM00181"/>
    </source>
</evidence>
<dbReference type="PANTHER" id="PTHR33491">
    <property type="entry name" value="OSJNBA0016N04.9 PROTEIN"/>
    <property type="match status" value="1"/>
</dbReference>
<dbReference type="GO" id="GO:0016020">
    <property type="term" value="C:membrane"/>
    <property type="evidence" value="ECO:0007669"/>
    <property type="project" value="UniProtKB-SubCell"/>
</dbReference>
<comment type="subcellular location">
    <subcellularLocation>
        <location evidence="1">Membrane</location>
        <topology evidence="1">Single-pass membrane protein</topology>
    </subcellularLocation>
</comment>
<feature type="chain" id="PRO_5002359395" description="EGF-like domain-containing protein" evidence="3">
    <location>
        <begin position="26"/>
        <end position="516"/>
    </location>
</feature>
<feature type="domain" description="EGF-like" evidence="4">
    <location>
        <begin position="239"/>
        <end position="291"/>
    </location>
</feature>
<dbReference type="EnsemblPlants" id="ONIVA01G09120.1">
    <property type="protein sequence ID" value="ONIVA01G09120.1"/>
    <property type="gene ID" value="ONIVA01G09120"/>
</dbReference>
<protein>
    <recommendedName>
        <fullName evidence="4">EGF-like domain-containing protein</fullName>
    </recommendedName>
</protein>
<feature type="domain" description="EGF-like" evidence="4">
    <location>
        <begin position="401"/>
        <end position="452"/>
    </location>
</feature>
<dbReference type="AlphaFoldDB" id="A0A0E0FID2"/>
<dbReference type="OMA" id="QSHDINH"/>
<name>A0A0E0FID2_ORYNI</name>
<dbReference type="STRING" id="4536.A0A0E0FID2"/>
<accession>A0A0E0FID2</accession>